<evidence type="ECO:0000256" key="4">
    <source>
        <dbReference type="SAM" id="SignalP"/>
    </source>
</evidence>
<dbReference type="InterPro" id="IPR029044">
    <property type="entry name" value="Nucleotide-diphossugar_trans"/>
</dbReference>
<dbReference type="Gene3D" id="3.90.550.10">
    <property type="entry name" value="Spore Coat Polysaccharide Biosynthesis Protein SpsA, Chain A"/>
    <property type="match status" value="1"/>
</dbReference>
<proteinExistence type="inferred from homology"/>
<dbReference type="OrthoDB" id="2014201at2759"/>
<keyword evidence="4" id="KW-0732">Signal</keyword>
<name>A0A811LPY6_9BILA</name>
<dbReference type="InterPro" id="IPR002495">
    <property type="entry name" value="Glyco_trans_8"/>
</dbReference>
<comment type="similarity">
    <text evidence="1">Belongs to the glycosyltransferase 8 family. Glycogenin subfamily.</text>
</comment>
<comment type="caution">
    <text evidence="5">The sequence shown here is derived from an EMBL/GenBank/DDBJ whole genome shotgun (WGS) entry which is preliminary data.</text>
</comment>
<keyword evidence="3" id="KW-0472">Membrane</keyword>
<feature type="transmembrane region" description="Helical" evidence="3">
    <location>
        <begin position="273"/>
        <end position="291"/>
    </location>
</feature>
<dbReference type="CDD" id="cd02537">
    <property type="entry name" value="GT8_Glycogenin"/>
    <property type="match status" value="1"/>
</dbReference>
<organism evidence="5 6">
    <name type="scientific">Bursaphelenchus okinawaensis</name>
    <dbReference type="NCBI Taxonomy" id="465554"/>
    <lineage>
        <taxon>Eukaryota</taxon>
        <taxon>Metazoa</taxon>
        <taxon>Ecdysozoa</taxon>
        <taxon>Nematoda</taxon>
        <taxon>Chromadorea</taxon>
        <taxon>Rhabditida</taxon>
        <taxon>Tylenchina</taxon>
        <taxon>Tylenchomorpha</taxon>
        <taxon>Aphelenchoidea</taxon>
        <taxon>Aphelenchoididae</taxon>
        <taxon>Bursaphelenchus</taxon>
    </lineage>
</organism>
<protein>
    <recommendedName>
        <fullName evidence="2">glycogenin glucosyltransferase</fullName>
        <ecNumber evidence="2">2.4.1.186</ecNumber>
    </recommendedName>
</protein>
<evidence type="ECO:0000256" key="2">
    <source>
        <dbReference type="ARBA" id="ARBA00038934"/>
    </source>
</evidence>
<feature type="transmembrane region" description="Helical" evidence="3">
    <location>
        <begin position="311"/>
        <end position="327"/>
    </location>
</feature>
<keyword evidence="3" id="KW-1133">Transmembrane helix</keyword>
<dbReference type="InterPro" id="IPR050587">
    <property type="entry name" value="GNT1/Glycosyltrans_8"/>
</dbReference>
<feature type="transmembrane region" description="Helical" evidence="3">
    <location>
        <begin position="339"/>
        <end position="357"/>
    </location>
</feature>
<dbReference type="PANTHER" id="PTHR11183">
    <property type="entry name" value="GLYCOGENIN SUBFAMILY MEMBER"/>
    <property type="match status" value="1"/>
</dbReference>
<evidence type="ECO:0000256" key="3">
    <source>
        <dbReference type="SAM" id="Phobius"/>
    </source>
</evidence>
<dbReference type="GO" id="GO:0005978">
    <property type="term" value="P:glycogen biosynthetic process"/>
    <property type="evidence" value="ECO:0007669"/>
    <property type="project" value="UniProtKB-ARBA"/>
</dbReference>
<feature type="transmembrane region" description="Helical" evidence="3">
    <location>
        <begin position="369"/>
        <end position="385"/>
    </location>
</feature>
<feature type="chain" id="PRO_5036221488" description="glycogenin glucosyltransferase" evidence="4">
    <location>
        <begin position="19"/>
        <end position="391"/>
    </location>
</feature>
<dbReference type="EC" id="2.4.1.186" evidence="2"/>
<evidence type="ECO:0000313" key="6">
    <source>
        <dbReference type="Proteomes" id="UP000614601"/>
    </source>
</evidence>
<dbReference type="Proteomes" id="UP000614601">
    <property type="component" value="Unassembled WGS sequence"/>
</dbReference>
<dbReference type="AlphaFoldDB" id="A0A811LPY6"/>
<reference evidence="5" key="1">
    <citation type="submission" date="2020-09" db="EMBL/GenBank/DDBJ databases">
        <authorList>
            <person name="Kikuchi T."/>
        </authorList>
    </citation>
    <scope>NUCLEOTIDE SEQUENCE</scope>
    <source>
        <strain evidence="5">SH1</strain>
    </source>
</reference>
<keyword evidence="3" id="KW-0812">Transmembrane</keyword>
<gene>
    <name evidence="5" type="ORF">BOKJ2_LOCUS13538</name>
</gene>
<dbReference type="EMBL" id="CAJFDH010000006">
    <property type="protein sequence ID" value="CAD5229479.1"/>
    <property type="molecule type" value="Genomic_DNA"/>
</dbReference>
<evidence type="ECO:0000313" key="5">
    <source>
        <dbReference type="EMBL" id="CAD5229479.1"/>
    </source>
</evidence>
<dbReference type="GO" id="GO:0008466">
    <property type="term" value="F:glycogenin glucosyltransferase activity"/>
    <property type="evidence" value="ECO:0007669"/>
    <property type="project" value="UniProtKB-EC"/>
</dbReference>
<dbReference type="Proteomes" id="UP000783686">
    <property type="component" value="Unassembled WGS sequence"/>
</dbReference>
<dbReference type="SUPFAM" id="SSF53448">
    <property type="entry name" value="Nucleotide-diphospho-sugar transferases"/>
    <property type="match status" value="1"/>
</dbReference>
<dbReference type="EMBL" id="CAJFCW020000006">
    <property type="protein sequence ID" value="CAG9126747.1"/>
    <property type="molecule type" value="Genomic_DNA"/>
</dbReference>
<feature type="signal peptide" evidence="4">
    <location>
        <begin position="1"/>
        <end position="18"/>
    </location>
</feature>
<dbReference type="Pfam" id="PF01501">
    <property type="entry name" value="Glyco_transf_8"/>
    <property type="match status" value="1"/>
</dbReference>
<evidence type="ECO:0000256" key="1">
    <source>
        <dbReference type="ARBA" id="ARBA00038162"/>
    </source>
</evidence>
<accession>A0A811LPY6</accession>
<keyword evidence="6" id="KW-1185">Reference proteome</keyword>
<sequence length="391" mass="45896">MNYIKWLLWSCFSTCIYGKVAYVSTLTSDSFLLAAEVLGFSIKQDHHNVEYLVVYTEDISQKSVDTLTQHGIKTLLVKKLDTPYKNNHTATKYQYTKVHLWSLTEYDTLVHLDLDTLVVDNVEEVFQCGEFCAALRHSDMFNSGVFVLKPNLKVYNDMLNTVQTASSYDGGDQGFLNTYFWQLKYAQMFGSNHSECVQKIRRLSSIYNYDIGMYYLSNRMLVTPKIIHYTLGPIKPWDWYGYPLFDMNWKWHEIRLKMHHEFSQMTWEIYNDLTKLMVATFITIVVHLVLLRNRNAVRRITVCKPSETEQVLVTVAIMVCCPIIAFYSTPKLILPQLGWLHYTTYLILSTQLLCLLYSNYLRTTHYNMMAFFVVSIYMFVFKFVYCNPEES</sequence>